<dbReference type="CDD" id="cd06558">
    <property type="entry name" value="crotonase-like"/>
    <property type="match status" value="1"/>
</dbReference>
<dbReference type="Gene3D" id="3.90.226.10">
    <property type="entry name" value="2-enoyl-CoA Hydratase, Chain A, domain 1"/>
    <property type="match status" value="1"/>
</dbReference>
<sequence length="289" mass="32442">MAKRTRFEDYKDSYANFQFELSDEGILLMRCHTEGGPLVWDAESHDRMADAFADIAGDRDIKVVIHTGTGENYNADWGFLAKGSTDDDTVAKSEVPKGFKPPVEFMDERAWYGRMLIMNLLDIEVPIIAAVNGPCNIHSEVPLMCDIVIASDDATFQDAPHYRRGMVPGDGQHIAWPMVVGPNRARYLMLTGHTLSAQQAMEWGAVAEVLPKDRVLERAWELARDIAKRPPLATRYTRMLFTQNFKRACIDELSHGVGLELYAQRQFYPVGGGMGPLKQSWDSDDPMAD</sequence>
<proteinExistence type="inferred from homology"/>
<evidence type="ECO:0000256" key="1">
    <source>
        <dbReference type="ARBA" id="ARBA00005254"/>
    </source>
</evidence>
<dbReference type="EMBL" id="MVHW01000024">
    <property type="protein sequence ID" value="ORB02832.1"/>
    <property type="molecule type" value="Genomic_DNA"/>
</dbReference>
<dbReference type="Proteomes" id="UP000192760">
    <property type="component" value="Unassembled WGS sequence"/>
</dbReference>
<dbReference type="Pfam" id="PF00378">
    <property type="entry name" value="ECH_1"/>
    <property type="match status" value="1"/>
</dbReference>
<dbReference type="STRING" id="560555.BST30_19155"/>
<dbReference type="InterPro" id="IPR029045">
    <property type="entry name" value="ClpP/crotonase-like_dom_sf"/>
</dbReference>
<evidence type="ECO:0000313" key="3">
    <source>
        <dbReference type="EMBL" id="ORB02832.1"/>
    </source>
</evidence>
<gene>
    <name evidence="3" type="ORF">BST30_19155</name>
    <name evidence="2" type="ORF">MMAN_21770</name>
</gene>
<evidence type="ECO:0000313" key="4">
    <source>
        <dbReference type="Proteomes" id="UP000192760"/>
    </source>
</evidence>
<evidence type="ECO:0000313" key="5">
    <source>
        <dbReference type="Proteomes" id="UP000465812"/>
    </source>
</evidence>
<dbReference type="SUPFAM" id="SSF52096">
    <property type="entry name" value="ClpP/crotonase"/>
    <property type="match status" value="1"/>
</dbReference>
<name>A0A1X0FLY5_MYCNT</name>
<comment type="similarity">
    <text evidence="1">Belongs to the enoyl-CoA hydratase/isomerase family.</text>
</comment>
<dbReference type="PANTHER" id="PTHR43802:SF1">
    <property type="entry name" value="IP11341P-RELATED"/>
    <property type="match status" value="1"/>
</dbReference>
<dbReference type="InterPro" id="IPR001753">
    <property type="entry name" value="Enoyl-CoA_hydra/iso"/>
</dbReference>
<evidence type="ECO:0000313" key="2">
    <source>
        <dbReference type="EMBL" id="BBY38043.1"/>
    </source>
</evidence>
<reference evidence="2" key="3">
    <citation type="submission" date="2020-02" db="EMBL/GenBank/DDBJ databases">
        <authorList>
            <person name="Matsumoto Y."/>
            <person name="Motooka D."/>
            <person name="Nakamura S."/>
        </authorList>
    </citation>
    <scope>NUCLEOTIDE SEQUENCE</scope>
    <source>
        <strain evidence="2">JCM 18113</strain>
    </source>
</reference>
<protein>
    <submittedName>
        <fullName evidence="2">Crotonase</fullName>
    </submittedName>
    <submittedName>
        <fullName evidence="3">Enoyl-CoA hydratase</fullName>
    </submittedName>
</protein>
<reference evidence="3 4" key="1">
    <citation type="submission" date="2017-02" db="EMBL/GenBank/DDBJ databases">
        <title>The new phylogeny of genus Mycobacterium.</title>
        <authorList>
            <person name="Tortoli E."/>
            <person name="Trovato A."/>
            <person name="Cirillo D.M."/>
        </authorList>
    </citation>
    <scope>NUCLEOTIDE SEQUENCE [LARGE SCALE GENOMIC DNA]</scope>
    <source>
        <strain evidence="3 4">DSM 45255</strain>
    </source>
</reference>
<dbReference type="Proteomes" id="UP000465812">
    <property type="component" value="Chromosome"/>
</dbReference>
<dbReference type="PANTHER" id="PTHR43802">
    <property type="entry name" value="ENOYL-COA HYDRATASE"/>
    <property type="match status" value="1"/>
</dbReference>
<dbReference type="GO" id="GO:0003824">
    <property type="term" value="F:catalytic activity"/>
    <property type="evidence" value="ECO:0007669"/>
    <property type="project" value="UniProtKB-ARBA"/>
</dbReference>
<dbReference type="RefSeq" id="WP_083097117.1">
    <property type="nucleotide sequence ID" value="NZ_AP022590.1"/>
</dbReference>
<organism evidence="3 4">
    <name type="scientific">Mycobacterium mantenii</name>
    <dbReference type="NCBI Taxonomy" id="560555"/>
    <lineage>
        <taxon>Bacteria</taxon>
        <taxon>Bacillati</taxon>
        <taxon>Actinomycetota</taxon>
        <taxon>Actinomycetes</taxon>
        <taxon>Mycobacteriales</taxon>
        <taxon>Mycobacteriaceae</taxon>
        <taxon>Mycobacterium</taxon>
        <taxon>Mycobacterium avium complex (MAC)</taxon>
    </lineage>
</organism>
<dbReference type="AlphaFoldDB" id="A0A1X0FLY5"/>
<keyword evidence="5" id="KW-1185">Reference proteome</keyword>
<accession>A0A1X0FLY5</accession>
<reference evidence="2 5" key="2">
    <citation type="journal article" date="2019" name="Emerg. Microbes Infect.">
        <title>Comprehensive subspecies identification of 175 nontuberculous mycobacteria species based on 7547 genomic profiles.</title>
        <authorList>
            <person name="Matsumoto Y."/>
            <person name="Kinjo T."/>
            <person name="Motooka D."/>
            <person name="Nabeya D."/>
            <person name="Jung N."/>
            <person name="Uechi K."/>
            <person name="Horii T."/>
            <person name="Iida T."/>
            <person name="Fujita J."/>
            <person name="Nakamura S."/>
        </authorList>
    </citation>
    <scope>NUCLEOTIDE SEQUENCE [LARGE SCALE GENOMIC DNA]</scope>
    <source>
        <strain evidence="2 5">JCM 18113</strain>
    </source>
</reference>
<dbReference type="EMBL" id="AP022590">
    <property type="protein sequence ID" value="BBY38043.1"/>
    <property type="molecule type" value="Genomic_DNA"/>
</dbReference>